<dbReference type="PANTHER" id="PTHR28263:SF1">
    <property type="entry name" value="GOLGI TO ER TRAFFIC PROTEIN 2"/>
    <property type="match status" value="1"/>
</dbReference>
<dbReference type="GO" id="GO:0006890">
    <property type="term" value="P:retrograde vesicle-mediated transport, Golgi to endoplasmic reticulum"/>
    <property type="evidence" value="ECO:0007669"/>
    <property type="project" value="TreeGrafter"/>
</dbReference>
<evidence type="ECO:0000256" key="3">
    <source>
        <dbReference type="ARBA" id="ARBA00023136"/>
    </source>
</evidence>
<evidence type="ECO:0000313" key="6">
    <source>
        <dbReference type="EMBL" id="KAG5967408.1"/>
    </source>
</evidence>
<feature type="transmembrane region" description="Helical" evidence="5">
    <location>
        <begin position="303"/>
        <end position="324"/>
    </location>
</feature>
<dbReference type="InterPro" id="IPR028143">
    <property type="entry name" value="Get2/sif1"/>
</dbReference>
<name>A0A9P7MTD4_9HYPO</name>
<accession>A0A9P7MTD4</accession>
<evidence type="ECO:0000256" key="1">
    <source>
        <dbReference type="ARBA" id="ARBA00022692"/>
    </source>
</evidence>
<feature type="region of interest" description="Disordered" evidence="4">
    <location>
        <begin position="1"/>
        <end position="83"/>
    </location>
</feature>
<feature type="region of interest" description="Disordered" evidence="4">
    <location>
        <begin position="121"/>
        <end position="145"/>
    </location>
</feature>
<dbReference type="Proteomes" id="UP000784919">
    <property type="component" value="Unassembled WGS sequence"/>
</dbReference>
<sequence>MTEHADAASSASDAAAQRASEQARLRRERRNAKLQSGGADRLNKITGLGGRVVGDTQQAAPVVSAEPTATATTSPKAAQTHADPDEVDISQHYYEPKATSAAGSEPTISEAQLRQMMLGFERPGQSTPGTPGSGPGASASGIPNMEEDPMMKMMAQMMGAAGGAPGSSPFPGMPPMMGMPGQQQPSTQTSSYHTIWRLIHALVALGLGFYLTLFTNFSGTKLERDTAALAIQQHGVAGPDDETERQKRLFFWMFATSEAVLLTTRFFLDKGRAPPPGFVWTVVSFVPEPFKGYLSVGLKYGQIFTTVRSDILTCMFVLGICSWLRA</sequence>
<dbReference type="PANTHER" id="PTHR28263">
    <property type="entry name" value="GOLGI TO ER TRAFFIC PROTEIN 2"/>
    <property type="match status" value="1"/>
</dbReference>
<evidence type="ECO:0000313" key="7">
    <source>
        <dbReference type="Proteomes" id="UP000784919"/>
    </source>
</evidence>
<dbReference type="AlphaFoldDB" id="A0A9P7MTD4"/>
<dbReference type="Pfam" id="PF08690">
    <property type="entry name" value="GET2"/>
    <property type="match status" value="1"/>
</dbReference>
<feature type="transmembrane region" description="Helical" evidence="5">
    <location>
        <begin position="249"/>
        <end position="268"/>
    </location>
</feature>
<organism evidence="6 7">
    <name type="scientific">Claviceps arundinis</name>
    <dbReference type="NCBI Taxonomy" id="1623583"/>
    <lineage>
        <taxon>Eukaryota</taxon>
        <taxon>Fungi</taxon>
        <taxon>Dikarya</taxon>
        <taxon>Ascomycota</taxon>
        <taxon>Pezizomycotina</taxon>
        <taxon>Sordariomycetes</taxon>
        <taxon>Hypocreomycetidae</taxon>
        <taxon>Hypocreales</taxon>
        <taxon>Clavicipitaceae</taxon>
        <taxon>Claviceps</taxon>
    </lineage>
</organism>
<keyword evidence="3 5" id="KW-0472">Membrane</keyword>
<dbReference type="OrthoDB" id="5393181at2759"/>
<reference evidence="6" key="1">
    <citation type="journal article" date="2020" name="bioRxiv">
        <title>Whole genome comparisons of ergot fungi reveals the divergence and evolution of species within the genus Claviceps are the result of varying mechanisms driving genome evolution and host range expansion.</title>
        <authorList>
            <person name="Wyka S.A."/>
            <person name="Mondo S.J."/>
            <person name="Liu M."/>
            <person name="Dettman J."/>
            <person name="Nalam V."/>
            <person name="Broders K.D."/>
        </authorList>
    </citation>
    <scope>NUCLEOTIDE SEQUENCE</scope>
    <source>
        <strain evidence="6">CCC 1102</strain>
    </source>
</reference>
<evidence type="ECO:0000256" key="2">
    <source>
        <dbReference type="ARBA" id="ARBA00022989"/>
    </source>
</evidence>
<feature type="compositionally biased region" description="Low complexity" evidence="4">
    <location>
        <begin position="59"/>
        <end position="78"/>
    </location>
</feature>
<evidence type="ECO:0000256" key="4">
    <source>
        <dbReference type="SAM" id="MobiDB-lite"/>
    </source>
</evidence>
<keyword evidence="2 5" id="KW-1133">Transmembrane helix</keyword>
<proteinExistence type="predicted"/>
<gene>
    <name evidence="6" type="ORF">E4U56_000925</name>
</gene>
<dbReference type="EMBL" id="SRPS01000122">
    <property type="protein sequence ID" value="KAG5967408.1"/>
    <property type="molecule type" value="Genomic_DNA"/>
</dbReference>
<feature type="compositionally biased region" description="Low complexity" evidence="4">
    <location>
        <begin position="123"/>
        <end position="141"/>
    </location>
</feature>
<protein>
    <recommendedName>
        <fullName evidence="8">GET complex, subunit GET2</fullName>
    </recommendedName>
</protein>
<keyword evidence="1 5" id="KW-0812">Transmembrane</keyword>
<evidence type="ECO:0000256" key="5">
    <source>
        <dbReference type="SAM" id="Phobius"/>
    </source>
</evidence>
<feature type="compositionally biased region" description="Low complexity" evidence="4">
    <location>
        <begin position="7"/>
        <end position="22"/>
    </location>
</feature>
<evidence type="ECO:0008006" key="8">
    <source>
        <dbReference type="Google" id="ProtNLM"/>
    </source>
</evidence>
<feature type="transmembrane region" description="Helical" evidence="5">
    <location>
        <begin position="195"/>
        <end position="214"/>
    </location>
</feature>
<comment type="caution">
    <text evidence="6">The sequence shown here is derived from an EMBL/GenBank/DDBJ whole genome shotgun (WGS) entry which is preliminary data.</text>
</comment>